<evidence type="ECO:0000256" key="9">
    <source>
        <dbReference type="ARBA" id="ARBA00023065"/>
    </source>
</evidence>
<comment type="similarity">
    <text evidence="13">Belongs to the NiCoT transporter (TC 2.A.52) family.</text>
</comment>
<evidence type="ECO:0000256" key="4">
    <source>
        <dbReference type="ARBA" id="ARBA00022448"/>
    </source>
</evidence>
<dbReference type="InterPro" id="IPR011541">
    <property type="entry name" value="Ni/Co_transpt_high_affinity"/>
</dbReference>
<dbReference type="PANTHER" id="PTHR40659">
    <property type="entry name" value="NICKEL/COBALT EFFLUX SYSTEM RCNA"/>
    <property type="match status" value="1"/>
</dbReference>
<feature type="transmembrane region" description="Helical" evidence="13">
    <location>
        <begin position="27"/>
        <end position="52"/>
    </location>
</feature>
<evidence type="ECO:0000256" key="6">
    <source>
        <dbReference type="ARBA" id="ARBA00022596"/>
    </source>
</evidence>
<dbReference type="Proteomes" id="UP000248021">
    <property type="component" value="Unassembled WGS sequence"/>
</dbReference>
<evidence type="ECO:0000256" key="10">
    <source>
        <dbReference type="ARBA" id="ARBA00023112"/>
    </source>
</evidence>
<feature type="transmembrane region" description="Helical" evidence="13">
    <location>
        <begin position="276"/>
        <end position="303"/>
    </location>
</feature>
<evidence type="ECO:0000256" key="5">
    <source>
        <dbReference type="ARBA" id="ARBA00022475"/>
    </source>
</evidence>
<gene>
    <name evidence="14" type="ORF">C7450_11122</name>
</gene>
<keyword evidence="11 13" id="KW-0472">Membrane</keyword>
<dbReference type="GO" id="GO:0006824">
    <property type="term" value="P:cobalt ion transport"/>
    <property type="evidence" value="ECO:0007669"/>
    <property type="project" value="UniProtKB-KW"/>
</dbReference>
<sequence>MSGGETLDHGAGPMTARRSGRVMLARLAVAIAGLAVVGAVLICLGLTLEAWFAPPPAPRNPFGTGLREAAPAATGIGGFILAVQGEFYQLLIRAMRAMKDNGAAFWSLMAIGFAYGIFHAAGPGHGKSVIAGYIVASRQSLRRGLGLSAAAALLQAGVAIAIVAILARVIRATAATVSATANAIEVSSFGAVMLLGLVVLWRKAGNVVAIAGLGAPPRDCGEDCGQDCGHVHIPPPAELDRLRDWRDRAGVVLAAGIRPCAGAIIILVFALGQGLFAAGVAATLAMALGTAITTGALAALAVFMKRLALGIAGGRGRGPLVIAALEVLAAAFVALTGVALLSGLWASGGG</sequence>
<keyword evidence="15" id="KW-1185">Reference proteome</keyword>
<dbReference type="GO" id="GO:0046583">
    <property type="term" value="F:monoatomic cation efflux transmembrane transporter activity"/>
    <property type="evidence" value="ECO:0007669"/>
    <property type="project" value="TreeGrafter"/>
</dbReference>
<dbReference type="AlphaFoldDB" id="A0A2V3TY89"/>
<evidence type="ECO:0000256" key="11">
    <source>
        <dbReference type="ARBA" id="ARBA00023136"/>
    </source>
</evidence>
<keyword evidence="3" id="KW-0171">Cobalt transport</keyword>
<name>A0A2V3TY89_9HYPH</name>
<feature type="transmembrane region" description="Helical" evidence="13">
    <location>
        <begin position="249"/>
        <end position="270"/>
    </location>
</feature>
<organism evidence="14 15">
    <name type="scientific">Chelatococcus asaccharovorans</name>
    <dbReference type="NCBI Taxonomy" id="28210"/>
    <lineage>
        <taxon>Bacteria</taxon>
        <taxon>Pseudomonadati</taxon>
        <taxon>Pseudomonadota</taxon>
        <taxon>Alphaproteobacteria</taxon>
        <taxon>Hyphomicrobiales</taxon>
        <taxon>Chelatococcaceae</taxon>
        <taxon>Chelatococcus</taxon>
    </lineage>
</organism>
<comment type="subcellular location">
    <subcellularLocation>
        <location evidence="2 13">Cell membrane</location>
        <topology evidence="2 13">Multi-pass membrane protein</topology>
    </subcellularLocation>
</comment>
<evidence type="ECO:0000313" key="14">
    <source>
        <dbReference type="EMBL" id="PXW54492.1"/>
    </source>
</evidence>
<evidence type="ECO:0000313" key="15">
    <source>
        <dbReference type="Proteomes" id="UP000248021"/>
    </source>
</evidence>
<keyword evidence="8 13" id="KW-1133">Transmembrane helix</keyword>
<keyword evidence="10" id="KW-0921">Nickel transport</keyword>
<dbReference type="GO" id="GO:0010045">
    <property type="term" value="P:response to nickel cation"/>
    <property type="evidence" value="ECO:0007669"/>
    <property type="project" value="TreeGrafter"/>
</dbReference>
<comment type="caution">
    <text evidence="14">The sequence shown here is derived from an EMBL/GenBank/DDBJ whole genome shotgun (WGS) entry which is preliminary data.</text>
</comment>
<dbReference type="GO" id="GO:0005886">
    <property type="term" value="C:plasma membrane"/>
    <property type="evidence" value="ECO:0007669"/>
    <property type="project" value="UniProtKB-SubCell"/>
</dbReference>
<evidence type="ECO:0000256" key="2">
    <source>
        <dbReference type="ARBA" id="ARBA00004651"/>
    </source>
</evidence>
<protein>
    <recommendedName>
        <fullName evidence="13">Nickel/cobalt efflux system</fullName>
    </recommendedName>
</protein>
<proteinExistence type="inferred from homology"/>
<feature type="transmembrane region" description="Helical" evidence="13">
    <location>
        <begin position="103"/>
        <end position="121"/>
    </location>
</feature>
<evidence type="ECO:0000256" key="7">
    <source>
        <dbReference type="ARBA" id="ARBA00022692"/>
    </source>
</evidence>
<comment type="function">
    <text evidence="1">Efflux system for nickel and cobalt.</text>
</comment>
<dbReference type="Pfam" id="PF03824">
    <property type="entry name" value="NicO"/>
    <property type="match status" value="2"/>
</dbReference>
<evidence type="ECO:0000256" key="3">
    <source>
        <dbReference type="ARBA" id="ARBA00022426"/>
    </source>
</evidence>
<keyword evidence="6" id="KW-0533">Nickel</keyword>
<reference evidence="14 15" key="1">
    <citation type="submission" date="2018-05" db="EMBL/GenBank/DDBJ databases">
        <title>Genomic Encyclopedia of Type Strains, Phase IV (KMG-IV): sequencing the most valuable type-strain genomes for metagenomic binning, comparative biology and taxonomic classification.</title>
        <authorList>
            <person name="Goeker M."/>
        </authorList>
    </citation>
    <scope>NUCLEOTIDE SEQUENCE [LARGE SCALE GENOMIC DNA]</scope>
    <source>
        <strain evidence="14 15">DSM 6462</strain>
    </source>
</reference>
<keyword evidence="4 13" id="KW-0813">Transport</keyword>
<accession>A0A2V3TY89</accession>
<evidence type="ECO:0000256" key="1">
    <source>
        <dbReference type="ARBA" id="ARBA00002510"/>
    </source>
</evidence>
<evidence type="ECO:0000256" key="13">
    <source>
        <dbReference type="RuleBase" id="RU362101"/>
    </source>
</evidence>
<evidence type="ECO:0000256" key="12">
    <source>
        <dbReference type="ARBA" id="ARBA00023285"/>
    </source>
</evidence>
<evidence type="ECO:0000256" key="8">
    <source>
        <dbReference type="ARBA" id="ARBA00022989"/>
    </source>
</evidence>
<keyword evidence="9" id="KW-0406">Ion transport</keyword>
<dbReference type="PANTHER" id="PTHR40659:SF1">
    <property type="entry name" value="NICKEL_COBALT EFFLUX SYSTEM RCNA"/>
    <property type="match status" value="1"/>
</dbReference>
<dbReference type="EMBL" id="QJJK01000011">
    <property type="protein sequence ID" value="PXW54492.1"/>
    <property type="molecule type" value="Genomic_DNA"/>
</dbReference>
<keyword evidence="7 13" id="KW-0812">Transmembrane</keyword>
<keyword evidence="5" id="KW-1003">Cell membrane</keyword>
<dbReference type="GO" id="GO:0015099">
    <property type="term" value="F:nickel cation transmembrane transporter activity"/>
    <property type="evidence" value="ECO:0007669"/>
    <property type="project" value="UniProtKB-UniRule"/>
</dbReference>
<dbReference type="InterPro" id="IPR051224">
    <property type="entry name" value="NiCoT_RcnA"/>
</dbReference>
<keyword evidence="12" id="KW-0170">Cobalt</keyword>
<feature type="transmembrane region" description="Helical" evidence="13">
    <location>
        <begin position="145"/>
        <end position="167"/>
    </location>
</feature>
<dbReference type="GO" id="GO:0032025">
    <property type="term" value="P:response to cobalt ion"/>
    <property type="evidence" value="ECO:0007669"/>
    <property type="project" value="TreeGrafter"/>
</dbReference>
<feature type="transmembrane region" description="Helical" evidence="13">
    <location>
        <begin position="323"/>
        <end position="346"/>
    </location>
</feature>
<feature type="transmembrane region" description="Helical" evidence="13">
    <location>
        <begin position="72"/>
        <end position="91"/>
    </location>
</feature>